<accession>A0A0E9RP32</accession>
<dbReference type="EMBL" id="GBXM01077995">
    <property type="protein sequence ID" value="JAH30582.1"/>
    <property type="molecule type" value="Transcribed_RNA"/>
</dbReference>
<organism evidence="1">
    <name type="scientific">Anguilla anguilla</name>
    <name type="common">European freshwater eel</name>
    <name type="synonym">Muraena anguilla</name>
    <dbReference type="NCBI Taxonomy" id="7936"/>
    <lineage>
        <taxon>Eukaryota</taxon>
        <taxon>Metazoa</taxon>
        <taxon>Chordata</taxon>
        <taxon>Craniata</taxon>
        <taxon>Vertebrata</taxon>
        <taxon>Euteleostomi</taxon>
        <taxon>Actinopterygii</taxon>
        <taxon>Neopterygii</taxon>
        <taxon>Teleostei</taxon>
        <taxon>Anguilliformes</taxon>
        <taxon>Anguillidae</taxon>
        <taxon>Anguilla</taxon>
    </lineage>
</organism>
<proteinExistence type="predicted"/>
<name>A0A0E9RP32_ANGAN</name>
<reference evidence="1" key="2">
    <citation type="journal article" date="2015" name="Fish Shellfish Immunol.">
        <title>Early steps in the European eel (Anguilla anguilla)-Vibrio vulnificus interaction in the gills: Role of the RtxA13 toxin.</title>
        <authorList>
            <person name="Callol A."/>
            <person name="Pajuelo D."/>
            <person name="Ebbesson L."/>
            <person name="Teles M."/>
            <person name="MacKenzie S."/>
            <person name="Amaro C."/>
        </authorList>
    </citation>
    <scope>NUCLEOTIDE SEQUENCE</scope>
</reference>
<reference evidence="1" key="1">
    <citation type="submission" date="2014-11" db="EMBL/GenBank/DDBJ databases">
        <authorList>
            <person name="Amaro Gonzalez C."/>
        </authorList>
    </citation>
    <scope>NUCLEOTIDE SEQUENCE</scope>
</reference>
<dbReference type="AlphaFoldDB" id="A0A0E9RP32"/>
<evidence type="ECO:0000313" key="1">
    <source>
        <dbReference type="EMBL" id="JAH30582.1"/>
    </source>
</evidence>
<protein>
    <submittedName>
        <fullName evidence="1">Uncharacterized protein</fullName>
    </submittedName>
</protein>
<sequence length="16" mass="1537">MAGMAPTTGTRLVAGC</sequence>